<evidence type="ECO:0000313" key="3">
    <source>
        <dbReference type="Proteomes" id="UP001149090"/>
    </source>
</evidence>
<evidence type="ECO:0000313" key="2">
    <source>
        <dbReference type="EMBL" id="KAJ5078947.1"/>
    </source>
</evidence>
<dbReference type="Gene3D" id="3.30.710.10">
    <property type="entry name" value="Potassium Channel Kv1.1, Chain A"/>
    <property type="match status" value="1"/>
</dbReference>
<dbReference type="PROSITE" id="PS50097">
    <property type="entry name" value="BTB"/>
    <property type="match status" value="1"/>
</dbReference>
<dbReference type="OrthoDB" id="25620at2759"/>
<sequence length="572" mass="66917">MKGLNTKRYDRSENFTKDFRLSLYKKGLGQDVEIVTKNGTFYGYSAILLVRSAFLATQIEQSKKIQTEYSYEAVKEALEFIYTGEFRIPSAENSKSGQNQFDLACELFSLSKKWILPEIKLRCQKYISSDLELLEITKETELENSKGIKNKALSKLDPIQKLEYEDLKEQVLKVVDKQMPSIIANRDYIHLKDTDLSMILQRNTLNISSELSLFTMIIDYACQVYDSQSDPNELTDKRKKGLRDNLLNRIRFGSMDLDSFLIVENYEILTEDENNDIADYIEMIGENNESGIETILDIYKEKDVDWFKPKRCHLDDNFAKVQKERHDTLLKDLKQLNKEIEQEDPLYVYLPYLRDKLENINLDEFKLQFVSEPKDIYTCTEFHRICDNKGPTIVLIESEGAIFGGYTSVGWITKKQINQQEAEEKKIQKKVDKQDFEIVQDDEKKPEHENQNNTSTSFFDINEPRFEKITPIEDDKAFLFILKSSDKEQQILKVIPEQKENALVYYSKRGPIFGDGWDLAISADLKNGYSDLGLTYQLPDGIRHKSRYAKSFLNNQYGEWKIQRLLVYFRDY</sequence>
<gene>
    <name evidence="2" type="ORF">M0811_04670</name>
</gene>
<comment type="caution">
    <text evidence="2">The sequence shown here is derived from an EMBL/GenBank/DDBJ whole genome shotgun (WGS) entry which is preliminary data.</text>
</comment>
<protein>
    <submittedName>
        <fullName evidence="2">Btb (Poz) domain-containing 2a-related</fullName>
    </submittedName>
</protein>
<organism evidence="2 3">
    <name type="scientific">Anaeramoeba ignava</name>
    <name type="common">Anaerobic marine amoeba</name>
    <dbReference type="NCBI Taxonomy" id="1746090"/>
    <lineage>
        <taxon>Eukaryota</taxon>
        <taxon>Metamonada</taxon>
        <taxon>Anaeramoebidae</taxon>
        <taxon>Anaeramoeba</taxon>
    </lineage>
</organism>
<dbReference type="PANTHER" id="PTHR45774:SF3">
    <property type="entry name" value="BTB (POZ) DOMAIN-CONTAINING 2B-RELATED"/>
    <property type="match status" value="1"/>
</dbReference>
<dbReference type="EMBL" id="JAPDFW010000044">
    <property type="protein sequence ID" value="KAJ5078947.1"/>
    <property type="molecule type" value="Genomic_DNA"/>
</dbReference>
<reference evidence="2" key="1">
    <citation type="submission" date="2022-10" db="EMBL/GenBank/DDBJ databases">
        <title>Novel sulphate-reducing endosymbionts in the free-living metamonad Anaeramoeba.</title>
        <authorList>
            <person name="Jerlstrom-Hultqvist J."/>
            <person name="Cepicka I."/>
            <person name="Gallot-Lavallee L."/>
            <person name="Salas-Leiva D."/>
            <person name="Curtis B.A."/>
            <person name="Zahonova K."/>
            <person name="Pipaliya S."/>
            <person name="Dacks J."/>
            <person name="Roger A.J."/>
        </authorList>
    </citation>
    <scope>NUCLEOTIDE SEQUENCE</scope>
    <source>
        <strain evidence="2">BMAN</strain>
    </source>
</reference>
<dbReference type="AlphaFoldDB" id="A0A9Q0LTW7"/>
<keyword evidence="3" id="KW-1185">Reference proteome</keyword>
<feature type="domain" description="BTB" evidence="1">
    <location>
        <begin position="30"/>
        <end position="90"/>
    </location>
</feature>
<dbReference type="Proteomes" id="UP001149090">
    <property type="component" value="Unassembled WGS sequence"/>
</dbReference>
<dbReference type="Pfam" id="PF07534">
    <property type="entry name" value="TLD"/>
    <property type="match status" value="1"/>
</dbReference>
<dbReference type="InterPro" id="IPR011333">
    <property type="entry name" value="SKP1/BTB/POZ_sf"/>
</dbReference>
<dbReference type="CDD" id="cd18186">
    <property type="entry name" value="BTB_POZ_ZBTB_KLHL-like"/>
    <property type="match status" value="1"/>
</dbReference>
<dbReference type="PANTHER" id="PTHR45774">
    <property type="entry name" value="BTB/POZ DOMAIN-CONTAINING"/>
    <property type="match status" value="1"/>
</dbReference>
<dbReference type="InterPro" id="IPR011705">
    <property type="entry name" value="BACK"/>
</dbReference>
<dbReference type="SUPFAM" id="SSF54695">
    <property type="entry name" value="POZ domain"/>
    <property type="match status" value="1"/>
</dbReference>
<evidence type="ECO:0000259" key="1">
    <source>
        <dbReference type="PROSITE" id="PS50097"/>
    </source>
</evidence>
<dbReference type="InterPro" id="IPR000210">
    <property type="entry name" value="BTB/POZ_dom"/>
</dbReference>
<dbReference type="Gene3D" id="1.25.40.420">
    <property type="match status" value="1"/>
</dbReference>
<dbReference type="SMART" id="SM00225">
    <property type="entry name" value="BTB"/>
    <property type="match status" value="1"/>
</dbReference>
<dbReference type="InterPro" id="IPR006571">
    <property type="entry name" value="TLDc_dom"/>
</dbReference>
<dbReference type="Pfam" id="PF07707">
    <property type="entry name" value="BACK"/>
    <property type="match status" value="1"/>
</dbReference>
<proteinExistence type="predicted"/>
<name>A0A9Q0LTW7_ANAIG</name>
<accession>A0A9Q0LTW7</accession>
<dbReference type="Pfam" id="PF00651">
    <property type="entry name" value="BTB"/>
    <property type="match status" value="1"/>
</dbReference>